<feature type="transmembrane region" description="Helical" evidence="1">
    <location>
        <begin position="213"/>
        <end position="230"/>
    </location>
</feature>
<feature type="transmembrane region" description="Helical" evidence="1">
    <location>
        <begin position="287"/>
        <end position="308"/>
    </location>
</feature>
<keyword evidence="1" id="KW-0472">Membrane</keyword>
<proteinExistence type="predicted"/>
<evidence type="ECO:0000313" key="2">
    <source>
        <dbReference type="EMBL" id="GGA19858.1"/>
    </source>
</evidence>
<reference evidence="2" key="2">
    <citation type="submission" date="2020-09" db="EMBL/GenBank/DDBJ databases">
        <authorList>
            <person name="Sun Q."/>
            <person name="Zhou Y."/>
        </authorList>
    </citation>
    <scope>NUCLEOTIDE SEQUENCE</scope>
    <source>
        <strain evidence="2">CGMCC 1.15880</strain>
    </source>
</reference>
<feature type="transmembrane region" description="Helical" evidence="1">
    <location>
        <begin position="320"/>
        <end position="345"/>
    </location>
</feature>
<sequence length="381" mass="41002">MTFPKPYSALLLLATLAAFFISLSPLRAHEATPSIIDMALNGSEVTLSINTNLEAIIAGVADESNTENAEAGEEEYLRLRETTPEELAQAYAALRPAFDPTLRLSLDGTPVDLRYVDHTIPPVGDPDIARVSTLTYSATLPSASGTLTWDFPADYGDSVLRVSLPDTVDPVIADYVASGATATVDLDNIAPQSTGEVVWDYIVAGFDHIIPKGLDHILFVIGLFLLSAHLRPLLMQVTMFTLAHTITLALGALGWVNVPGSIVEPLIAASIVFVAVENIFTEKLTAWRPFLIFGFGLLHGLGFASVLGDFGLPTAQFIPALIAFNIGVEIGQLAVIAICFLAVGIWFRNKQWYHSRIVVPASAAIAIMATYWVLERTALIA</sequence>
<dbReference type="InterPro" id="IPR032809">
    <property type="entry name" value="Put_HupE_UreJ"/>
</dbReference>
<feature type="transmembrane region" description="Helical" evidence="1">
    <location>
        <begin position="357"/>
        <end position="374"/>
    </location>
</feature>
<dbReference type="EMBL" id="BMKA01000002">
    <property type="protein sequence ID" value="GGA19858.1"/>
    <property type="molecule type" value="Genomic_DNA"/>
</dbReference>
<protein>
    <submittedName>
        <fullName evidence="2">Membrane protein</fullName>
    </submittedName>
</protein>
<reference evidence="2" key="1">
    <citation type="journal article" date="2014" name="Int. J. Syst. Evol. Microbiol.">
        <title>Complete genome sequence of Corynebacterium casei LMG S-19264T (=DSM 44701T), isolated from a smear-ripened cheese.</title>
        <authorList>
            <consortium name="US DOE Joint Genome Institute (JGI-PGF)"/>
            <person name="Walter F."/>
            <person name="Albersmeier A."/>
            <person name="Kalinowski J."/>
            <person name="Ruckert C."/>
        </authorList>
    </citation>
    <scope>NUCLEOTIDE SEQUENCE</scope>
    <source>
        <strain evidence="2">CGMCC 1.15880</strain>
    </source>
</reference>
<dbReference type="AlphaFoldDB" id="A0A916VQY4"/>
<evidence type="ECO:0000256" key="1">
    <source>
        <dbReference type="SAM" id="Phobius"/>
    </source>
</evidence>
<keyword evidence="1" id="KW-0812">Transmembrane</keyword>
<feature type="transmembrane region" description="Helical" evidence="1">
    <location>
        <begin position="262"/>
        <end position="280"/>
    </location>
</feature>
<organism evidence="2 3">
    <name type="scientific">Neptunicoccus cionae</name>
    <dbReference type="NCBI Taxonomy" id="2035344"/>
    <lineage>
        <taxon>Bacteria</taxon>
        <taxon>Pseudomonadati</taxon>
        <taxon>Pseudomonadota</taxon>
        <taxon>Alphaproteobacteria</taxon>
        <taxon>Rhodobacterales</taxon>
        <taxon>Paracoccaceae</taxon>
        <taxon>Neptunicoccus</taxon>
    </lineage>
</organism>
<keyword evidence="1" id="KW-1133">Transmembrane helix</keyword>
<evidence type="ECO:0000313" key="3">
    <source>
        <dbReference type="Proteomes" id="UP000628017"/>
    </source>
</evidence>
<dbReference type="Proteomes" id="UP000628017">
    <property type="component" value="Unassembled WGS sequence"/>
</dbReference>
<dbReference type="RefSeq" id="WP_188674375.1">
    <property type="nucleotide sequence ID" value="NZ_BMKA01000002.1"/>
</dbReference>
<comment type="caution">
    <text evidence="2">The sequence shown here is derived from an EMBL/GenBank/DDBJ whole genome shotgun (WGS) entry which is preliminary data.</text>
</comment>
<keyword evidence="3" id="KW-1185">Reference proteome</keyword>
<accession>A0A916VQY4</accession>
<dbReference type="Pfam" id="PF13795">
    <property type="entry name" value="HupE_UreJ_2"/>
    <property type="match status" value="1"/>
</dbReference>
<name>A0A916VQY4_9RHOB</name>
<gene>
    <name evidence="2" type="ORF">GCM10011498_20960</name>
</gene>